<name>A0A7C8M1X0_9PLEO</name>
<accession>A0A7C8M1X0</accession>
<evidence type="ECO:0000313" key="2">
    <source>
        <dbReference type="Proteomes" id="UP000481861"/>
    </source>
</evidence>
<reference evidence="1 2" key="1">
    <citation type="submission" date="2020-01" db="EMBL/GenBank/DDBJ databases">
        <authorList>
            <consortium name="DOE Joint Genome Institute"/>
            <person name="Haridas S."/>
            <person name="Albert R."/>
            <person name="Binder M."/>
            <person name="Bloem J."/>
            <person name="Labutti K."/>
            <person name="Salamov A."/>
            <person name="Andreopoulos B."/>
            <person name="Baker S.E."/>
            <person name="Barry K."/>
            <person name="Bills G."/>
            <person name="Bluhm B.H."/>
            <person name="Cannon C."/>
            <person name="Castanera R."/>
            <person name="Culley D.E."/>
            <person name="Daum C."/>
            <person name="Ezra D."/>
            <person name="Gonzalez J.B."/>
            <person name="Henrissat B."/>
            <person name="Kuo A."/>
            <person name="Liang C."/>
            <person name="Lipzen A."/>
            <person name="Lutzoni F."/>
            <person name="Magnuson J."/>
            <person name="Mondo S."/>
            <person name="Nolan M."/>
            <person name="Ohm R."/>
            <person name="Pangilinan J."/>
            <person name="Park H.-J.H."/>
            <person name="Ramirez L."/>
            <person name="Alfaro M."/>
            <person name="Sun H."/>
            <person name="Tritt A."/>
            <person name="Yoshinaga Y."/>
            <person name="Zwiers L.-H.L."/>
            <person name="Turgeon B.G."/>
            <person name="Goodwin S.B."/>
            <person name="Spatafora J.W."/>
            <person name="Crous P.W."/>
            <person name="Grigoriev I.V."/>
        </authorList>
    </citation>
    <scope>NUCLEOTIDE SEQUENCE [LARGE SCALE GENOMIC DNA]</scope>
    <source>
        <strain evidence="1 2">CBS 611.86</strain>
    </source>
</reference>
<protein>
    <submittedName>
        <fullName evidence="1">Uncharacterized protein</fullName>
    </submittedName>
</protein>
<proteinExistence type="predicted"/>
<organism evidence="1 2">
    <name type="scientific">Massariosphaeria phaeospora</name>
    <dbReference type="NCBI Taxonomy" id="100035"/>
    <lineage>
        <taxon>Eukaryota</taxon>
        <taxon>Fungi</taxon>
        <taxon>Dikarya</taxon>
        <taxon>Ascomycota</taxon>
        <taxon>Pezizomycotina</taxon>
        <taxon>Dothideomycetes</taxon>
        <taxon>Pleosporomycetidae</taxon>
        <taxon>Pleosporales</taxon>
        <taxon>Pleosporales incertae sedis</taxon>
        <taxon>Massariosphaeria</taxon>
    </lineage>
</organism>
<gene>
    <name evidence="1" type="ORF">BDV95DRAFT_181242</name>
</gene>
<dbReference type="EMBL" id="JAADJZ010000023">
    <property type="protein sequence ID" value="KAF2867500.1"/>
    <property type="molecule type" value="Genomic_DNA"/>
</dbReference>
<comment type="caution">
    <text evidence="1">The sequence shown here is derived from an EMBL/GenBank/DDBJ whole genome shotgun (WGS) entry which is preliminary data.</text>
</comment>
<dbReference type="Proteomes" id="UP000481861">
    <property type="component" value="Unassembled WGS sequence"/>
</dbReference>
<keyword evidence="2" id="KW-1185">Reference proteome</keyword>
<evidence type="ECO:0000313" key="1">
    <source>
        <dbReference type="EMBL" id="KAF2867500.1"/>
    </source>
</evidence>
<dbReference type="AlphaFoldDB" id="A0A7C8M1X0"/>
<sequence length="126" mass="14709">MFDQRCTALNLYLQALWYCAAQRSKAHRKTGTLMRVRNRHRHTRVDYIMLIYVRLITSLEVAGLQNKGTRNKKYSTVRGYGPITGDEAVRFETNKGLWRQGSLMKHPCRWQMTPVIGLKTLKGERP</sequence>